<protein>
    <recommendedName>
        <fullName evidence="2 8">Aminomethyltransferase</fullName>
        <ecNumber evidence="2 8">2.1.2.10</ecNumber>
    </recommendedName>
    <alternativeName>
        <fullName evidence="5 8">Glycine cleavage system T protein</fullName>
    </alternativeName>
</protein>
<dbReference type="InterPro" id="IPR028896">
    <property type="entry name" value="GcvT/YgfZ/DmdA"/>
</dbReference>
<feature type="domain" description="GCVT N-terminal" evidence="9">
    <location>
        <begin position="21"/>
        <end position="280"/>
    </location>
</feature>
<comment type="function">
    <text evidence="8">The glycine cleavage system catalyzes the degradation of glycine.</text>
</comment>
<dbReference type="FunFam" id="3.30.70.1400:FF:000001">
    <property type="entry name" value="Aminomethyltransferase"/>
    <property type="match status" value="1"/>
</dbReference>
<evidence type="ECO:0000259" key="9">
    <source>
        <dbReference type="Pfam" id="PF01571"/>
    </source>
</evidence>
<reference evidence="11 12" key="1">
    <citation type="journal article" date="2023" name="Elife">
        <title>Identification of key yeast species and microbe-microbe interactions impacting larval growth of Drosophila in the wild.</title>
        <authorList>
            <person name="Mure A."/>
            <person name="Sugiura Y."/>
            <person name="Maeda R."/>
            <person name="Honda K."/>
            <person name="Sakurai N."/>
            <person name="Takahashi Y."/>
            <person name="Watada M."/>
            <person name="Katoh T."/>
            <person name="Gotoh A."/>
            <person name="Gotoh Y."/>
            <person name="Taniguchi I."/>
            <person name="Nakamura K."/>
            <person name="Hayashi T."/>
            <person name="Katayama T."/>
            <person name="Uemura T."/>
            <person name="Hattori Y."/>
        </authorList>
    </citation>
    <scope>NUCLEOTIDE SEQUENCE [LARGE SCALE GENOMIC DNA]</scope>
    <source>
        <strain evidence="11 12">SB-73</strain>
    </source>
</reference>
<dbReference type="Gene3D" id="4.10.1250.10">
    <property type="entry name" value="Aminomethyltransferase fragment"/>
    <property type="match status" value="1"/>
</dbReference>
<dbReference type="PIRSF" id="PIRSF006487">
    <property type="entry name" value="GcvT"/>
    <property type="match status" value="1"/>
</dbReference>
<keyword evidence="3 8" id="KW-0032">Aminotransferase</keyword>
<organism evidence="11 12">
    <name type="scientific">Starmerella bacillaris</name>
    <name type="common">Yeast</name>
    <name type="synonym">Candida zemplinina</name>
    <dbReference type="NCBI Taxonomy" id="1247836"/>
    <lineage>
        <taxon>Eukaryota</taxon>
        <taxon>Fungi</taxon>
        <taxon>Dikarya</taxon>
        <taxon>Ascomycota</taxon>
        <taxon>Saccharomycotina</taxon>
        <taxon>Dipodascomycetes</taxon>
        <taxon>Dipodascales</taxon>
        <taxon>Trichomonascaceae</taxon>
        <taxon>Starmerella</taxon>
    </lineage>
</organism>
<dbReference type="Gene3D" id="2.40.30.110">
    <property type="entry name" value="Aminomethyltransferase beta-barrel domains"/>
    <property type="match status" value="1"/>
</dbReference>
<dbReference type="Gene3D" id="3.30.1360.120">
    <property type="entry name" value="Probable tRNA modification gtpase trme, domain 1"/>
    <property type="match status" value="1"/>
</dbReference>
<dbReference type="GO" id="GO:0008483">
    <property type="term" value="F:transaminase activity"/>
    <property type="evidence" value="ECO:0007669"/>
    <property type="project" value="UniProtKB-KW"/>
</dbReference>
<gene>
    <name evidence="11" type="ORF">DASB73_025330</name>
</gene>
<dbReference type="PANTHER" id="PTHR43757:SF2">
    <property type="entry name" value="AMINOMETHYLTRANSFERASE, MITOCHONDRIAL"/>
    <property type="match status" value="1"/>
</dbReference>
<accession>A0AAV5RJN2</accession>
<dbReference type="GO" id="GO:0005739">
    <property type="term" value="C:mitochondrion"/>
    <property type="evidence" value="ECO:0007669"/>
    <property type="project" value="UniProtKB-SubCell"/>
</dbReference>
<comment type="caution">
    <text evidence="11">The sequence shown here is derived from an EMBL/GenBank/DDBJ whole genome shotgun (WGS) entry which is preliminary data.</text>
</comment>
<comment type="catalytic activity">
    <reaction evidence="6 8">
        <text>N(6)-[(R)-S(8)-aminomethyldihydrolipoyl]-L-lysyl-[protein] + (6S)-5,6,7,8-tetrahydrofolate = N(6)-[(R)-dihydrolipoyl]-L-lysyl-[protein] + (6R)-5,10-methylene-5,6,7,8-tetrahydrofolate + NH4(+)</text>
        <dbReference type="Rhea" id="RHEA:16945"/>
        <dbReference type="Rhea" id="RHEA-COMP:10475"/>
        <dbReference type="Rhea" id="RHEA-COMP:10492"/>
        <dbReference type="ChEBI" id="CHEBI:15636"/>
        <dbReference type="ChEBI" id="CHEBI:28938"/>
        <dbReference type="ChEBI" id="CHEBI:57453"/>
        <dbReference type="ChEBI" id="CHEBI:83100"/>
        <dbReference type="ChEBI" id="CHEBI:83143"/>
        <dbReference type="EC" id="2.1.2.10"/>
    </reaction>
</comment>
<dbReference type="InterPro" id="IPR013977">
    <property type="entry name" value="GcvT_C"/>
</dbReference>
<dbReference type="EC" id="2.1.2.10" evidence="2 8"/>
<dbReference type="SUPFAM" id="SSF101790">
    <property type="entry name" value="Aminomethyltransferase beta-barrel domain"/>
    <property type="match status" value="1"/>
</dbReference>
<dbReference type="Pfam" id="PF08669">
    <property type="entry name" value="GCV_T_C"/>
    <property type="match status" value="1"/>
</dbReference>
<dbReference type="InterPro" id="IPR029043">
    <property type="entry name" value="GcvT/YgfZ_C"/>
</dbReference>
<dbReference type="InterPro" id="IPR006223">
    <property type="entry name" value="GcvT"/>
</dbReference>
<comment type="subcellular location">
    <subcellularLocation>
        <location evidence="8">Mitochondrion</location>
    </subcellularLocation>
</comment>
<feature type="domain" description="Aminomethyltransferase C-terminal" evidence="10">
    <location>
        <begin position="313"/>
        <end position="381"/>
    </location>
</feature>
<dbReference type="AlphaFoldDB" id="A0AAV5RJN2"/>
<keyword evidence="8" id="KW-0496">Mitochondrion</keyword>
<proteinExistence type="inferred from homology"/>
<evidence type="ECO:0000256" key="7">
    <source>
        <dbReference type="PIRSR" id="PIRSR006487-1"/>
    </source>
</evidence>
<keyword evidence="8" id="KW-0809">Transit peptide</keyword>
<dbReference type="Proteomes" id="UP001362899">
    <property type="component" value="Unassembled WGS sequence"/>
</dbReference>
<dbReference type="GO" id="GO:0006546">
    <property type="term" value="P:glycine catabolic process"/>
    <property type="evidence" value="ECO:0007669"/>
    <property type="project" value="InterPro"/>
</dbReference>
<evidence type="ECO:0000256" key="4">
    <source>
        <dbReference type="ARBA" id="ARBA00022679"/>
    </source>
</evidence>
<dbReference type="Pfam" id="PF01571">
    <property type="entry name" value="GCV_T"/>
    <property type="match status" value="1"/>
</dbReference>
<comment type="similarity">
    <text evidence="1 8">Belongs to the GcvT family.</text>
</comment>
<dbReference type="NCBIfam" id="NF001567">
    <property type="entry name" value="PRK00389.1"/>
    <property type="match status" value="1"/>
</dbReference>
<keyword evidence="4 8" id="KW-0808">Transferase</keyword>
<dbReference type="PANTHER" id="PTHR43757">
    <property type="entry name" value="AMINOMETHYLTRANSFERASE"/>
    <property type="match status" value="1"/>
</dbReference>
<evidence type="ECO:0000313" key="11">
    <source>
        <dbReference type="EMBL" id="GMM51570.1"/>
    </source>
</evidence>
<evidence type="ECO:0000256" key="6">
    <source>
        <dbReference type="ARBA" id="ARBA00047665"/>
    </source>
</evidence>
<evidence type="ECO:0000256" key="8">
    <source>
        <dbReference type="RuleBase" id="RU003981"/>
    </source>
</evidence>
<dbReference type="Gene3D" id="3.30.70.1400">
    <property type="entry name" value="Aminomethyltransferase beta-barrel domains"/>
    <property type="match status" value="1"/>
</dbReference>
<dbReference type="InterPro" id="IPR006222">
    <property type="entry name" value="GCVT_N"/>
</dbReference>
<dbReference type="NCBIfam" id="TIGR00528">
    <property type="entry name" value="gcvT"/>
    <property type="match status" value="1"/>
</dbReference>
<evidence type="ECO:0000313" key="12">
    <source>
        <dbReference type="Proteomes" id="UP001362899"/>
    </source>
</evidence>
<keyword evidence="12" id="KW-1185">Reference proteome</keyword>
<comment type="subunit">
    <text evidence="8">The glycine cleavage system is composed of four proteins: P, T, L and H.</text>
</comment>
<evidence type="ECO:0000256" key="2">
    <source>
        <dbReference type="ARBA" id="ARBA00012616"/>
    </source>
</evidence>
<name>A0AAV5RJN2_STABA</name>
<evidence type="ECO:0000256" key="5">
    <source>
        <dbReference type="ARBA" id="ARBA00031395"/>
    </source>
</evidence>
<sequence length="387" mass="42450">MNSKVARRAYSDLASLKKTPLYNIHLKHNGKMVDYAGFAMPVLYNGQTHVESHNWVRKMAGLFDVSHMVQHRFSGPDATKFLEQITPTDLAELKPYSSSLSVLLNDNGGIVDDTIITRQDNDTFYVVTNAGCRDKDLKFMESEAVKHGFNIKHELIGGGLIALQGPEASAALQKLTTENLKDLHFGHSKFISMGGLIANNDKVHVSRGGYTGEDGFEISIPDSASAVVFAETLLDMESVKPIGLAARDSLRLEAGMCLYGHELTEEINPVAARLSWTIGKRHKAEGTFNGAKHVLHELNAKTSLLRSGLVSSGPAPRHGNKVYDAEGKEIGEITSGSMSPTLKQNVSMTYLPRNLAKTGTEVFIDIRGKKRPAKVVKLPFVPTNYYR</sequence>
<dbReference type="EMBL" id="BTGC01000008">
    <property type="protein sequence ID" value="GMM51570.1"/>
    <property type="molecule type" value="Genomic_DNA"/>
</dbReference>
<dbReference type="GO" id="GO:0004047">
    <property type="term" value="F:aminomethyltransferase activity"/>
    <property type="evidence" value="ECO:0007669"/>
    <property type="project" value="UniProtKB-EC"/>
</dbReference>
<evidence type="ECO:0000259" key="10">
    <source>
        <dbReference type="Pfam" id="PF08669"/>
    </source>
</evidence>
<feature type="binding site" evidence="7">
    <location>
        <position position="217"/>
    </location>
    <ligand>
        <name>substrate</name>
    </ligand>
</feature>
<dbReference type="GO" id="GO:0005960">
    <property type="term" value="C:glycine cleavage complex"/>
    <property type="evidence" value="ECO:0007669"/>
    <property type="project" value="InterPro"/>
</dbReference>
<dbReference type="InterPro" id="IPR027266">
    <property type="entry name" value="TrmE/GcvT-like"/>
</dbReference>
<dbReference type="SUPFAM" id="SSF103025">
    <property type="entry name" value="Folate-binding domain"/>
    <property type="match status" value="1"/>
</dbReference>
<evidence type="ECO:0000256" key="1">
    <source>
        <dbReference type="ARBA" id="ARBA00008609"/>
    </source>
</evidence>
<evidence type="ECO:0000256" key="3">
    <source>
        <dbReference type="ARBA" id="ARBA00022576"/>
    </source>
</evidence>